<accession>A0A291MYL2</accession>
<dbReference type="KEGG" id="sya:A6768_08250"/>
<proteinExistence type="predicted"/>
<sequence length="156" mass="16553">MKGPQGLAPFHRSPDMMIEIKAAAAPGSPMGALPFTPLQWLVIAMGSRPGSLPLACSPFGQALVGLVGGDEMEGPCLETLRQTARIAGRCGWGIPSVEVGRFLMAGWSEDQLEALIESVSNQRPCETERRTFDIGGGALLGQPRFGMGTKIMEITI</sequence>
<reference evidence="1 2" key="1">
    <citation type="submission" date="2017-10" db="EMBL/GenBank/DDBJ databases">
        <title>Sphingobium yanoikuyae S72.</title>
        <authorList>
            <person name="Sanchez E."/>
            <person name="Bustos P."/>
            <person name="Mendoza P."/>
            <person name="Guo X."/>
            <person name="Mendoza A."/>
        </authorList>
    </citation>
    <scope>NUCLEOTIDE SEQUENCE [LARGE SCALE GENOMIC DNA]</scope>
    <source>
        <strain evidence="1 2">S72</strain>
    </source>
</reference>
<protein>
    <submittedName>
        <fullName evidence="1">Uncharacterized protein</fullName>
    </submittedName>
</protein>
<evidence type="ECO:0000313" key="2">
    <source>
        <dbReference type="Proteomes" id="UP000219422"/>
    </source>
</evidence>
<dbReference type="EMBL" id="CP023741">
    <property type="protein sequence ID" value="ATI79998.1"/>
    <property type="molecule type" value="Genomic_DNA"/>
</dbReference>
<evidence type="ECO:0000313" key="1">
    <source>
        <dbReference type="EMBL" id="ATI79998.1"/>
    </source>
</evidence>
<dbReference type="AlphaFoldDB" id="A0A291MYL2"/>
<organism evidence="1 2">
    <name type="scientific">Sphingobium yanoikuyae</name>
    <name type="common">Sphingomonas yanoikuyae</name>
    <dbReference type="NCBI Taxonomy" id="13690"/>
    <lineage>
        <taxon>Bacteria</taxon>
        <taxon>Pseudomonadati</taxon>
        <taxon>Pseudomonadota</taxon>
        <taxon>Alphaproteobacteria</taxon>
        <taxon>Sphingomonadales</taxon>
        <taxon>Sphingomonadaceae</taxon>
        <taxon>Sphingobium</taxon>
    </lineage>
</organism>
<dbReference type="Proteomes" id="UP000219422">
    <property type="component" value="Chromosome"/>
</dbReference>
<name>A0A291MYL2_SPHYA</name>
<gene>
    <name evidence="1" type="ORF">A6768_08250</name>
</gene>